<name>A0A2J0Z3B8_RHIML</name>
<evidence type="ECO:0000313" key="3">
    <source>
        <dbReference type="EMBL" id="PJR14958.1"/>
    </source>
</evidence>
<proteinExistence type="predicted"/>
<dbReference type="Proteomes" id="UP000231987">
    <property type="component" value="Unassembled WGS sequence"/>
</dbReference>
<dbReference type="EMBL" id="NJGD01000005">
    <property type="protein sequence ID" value="PJR14958.1"/>
    <property type="molecule type" value="Genomic_DNA"/>
</dbReference>
<dbReference type="RefSeq" id="WP_100672201.1">
    <property type="nucleotide sequence ID" value="NZ_NJGD01000005.1"/>
</dbReference>
<evidence type="ECO:0000256" key="1">
    <source>
        <dbReference type="SAM" id="MobiDB-lite"/>
    </source>
</evidence>
<organism evidence="3 4">
    <name type="scientific">Rhizobium meliloti</name>
    <name type="common">Ensifer meliloti</name>
    <name type="synonym">Sinorhizobium meliloti</name>
    <dbReference type="NCBI Taxonomy" id="382"/>
    <lineage>
        <taxon>Bacteria</taxon>
        <taxon>Pseudomonadati</taxon>
        <taxon>Pseudomonadota</taxon>
        <taxon>Alphaproteobacteria</taxon>
        <taxon>Hyphomicrobiales</taxon>
        <taxon>Rhizobiaceae</taxon>
        <taxon>Sinorhizobium/Ensifer group</taxon>
        <taxon>Sinorhizobium</taxon>
    </lineage>
</organism>
<reference evidence="3 4" key="1">
    <citation type="submission" date="2017-06" db="EMBL/GenBank/DDBJ databases">
        <title>Ensifer strains isolated from leguminous trees and herbs display diverse denitrification phenotypes with some acting as strong N2O sinks.</title>
        <authorList>
            <person name="Woliy K."/>
            <person name="Mania D."/>
            <person name="Bakken L.R."/>
            <person name="Frostegard A."/>
        </authorList>
    </citation>
    <scope>NUCLEOTIDE SEQUENCE [LARGE SCALE GENOMIC DNA]</scope>
    <source>
        <strain evidence="3 4">AC50a</strain>
    </source>
</reference>
<protein>
    <recommendedName>
        <fullName evidence="5">Transmembrane protein</fullName>
    </recommendedName>
</protein>
<gene>
    <name evidence="3" type="ORF">CEJ86_14170</name>
</gene>
<feature type="compositionally biased region" description="Pro residues" evidence="1">
    <location>
        <begin position="99"/>
        <end position="111"/>
    </location>
</feature>
<keyword evidence="2" id="KW-0732">Signal</keyword>
<evidence type="ECO:0000313" key="4">
    <source>
        <dbReference type="Proteomes" id="UP000231987"/>
    </source>
</evidence>
<evidence type="ECO:0000256" key="2">
    <source>
        <dbReference type="SAM" id="SignalP"/>
    </source>
</evidence>
<evidence type="ECO:0008006" key="5">
    <source>
        <dbReference type="Google" id="ProtNLM"/>
    </source>
</evidence>
<dbReference type="AlphaFoldDB" id="A0A2J0Z3B8"/>
<comment type="caution">
    <text evidence="3">The sequence shown here is derived from an EMBL/GenBank/DDBJ whole genome shotgun (WGS) entry which is preliminary data.</text>
</comment>
<accession>A0A2J0Z3B8</accession>
<feature type="signal peptide" evidence="2">
    <location>
        <begin position="1"/>
        <end position="24"/>
    </location>
</feature>
<feature type="chain" id="PRO_5014331932" description="Transmembrane protein" evidence="2">
    <location>
        <begin position="25"/>
        <end position="111"/>
    </location>
</feature>
<feature type="region of interest" description="Disordered" evidence="1">
    <location>
        <begin position="89"/>
        <end position="111"/>
    </location>
</feature>
<sequence>MLYFARLLLCLWLAAFAASTVAQAAGSTAMMIAMAADAGSHMAGCPDCDDEPADADGFACNVDCASLGSGLPVDYPGYRPIVPSKAFGPAAAEDRPGRIGPPDPLPPKHFA</sequence>